<accession>A0ABS1BHQ8</accession>
<dbReference type="InterPro" id="IPR036995">
    <property type="entry name" value="MPG_sf"/>
</dbReference>
<evidence type="ECO:0000256" key="4">
    <source>
        <dbReference type="ARBA" id="ARBA00023204"/>
    </source>
</evidence>
<dbReference type="PANTHER" id="PTHR10429:SF0">
    <property type="entry name" value="DNA-3-METHYLADENINE GLYCOSYLASE"/>
    <property type="match status" value="1"/>
</dbReference>
<dbReference type="SUPFAM" id="SSF50486">
    <property type="entry name" value="FMT C-terminal domain-like"/>
    <property type="match status" value="1"/>
</dbReference>
<evidence type="ECO:0000256" key="3">
    <source>
        <dbReference type="ARBA" id="ARBA00022801"/>
    </source>
</evidence>
<evidence type="ECO:0000313" key="7">
    <source>
        <dbReference type="Proteomes" id="UP000660024"/>
    </source>
</evidence>
<comment type="caution">
    <text evidence="6">The sequence shown here is derived from an EMBL/GenBank/DDBJ whole genome shotgun (WGS) entry which is preliminary data.</text>
</comment>
<proteinExistence type="inferred from homology"/>
<dbReference type="InterPro" id="IPR011034">
    <property type="entry name" value="Formyl_transferase-like_C_sf"/>
</dbReference>
<reference evidence="6 7" key="1">
    <citation type="submission" date="2020-12" db="EMBL/GenBank/DDBJ databases">
        <title>Bacterial novel species Pedobacter sp. SD-b isolated from soil.</title>
        <authorList>
            <person name="Jung H.-Y."/>
        </authorList>
    </citation>
    <scope>NUCLEOTIDE SEQUENCE [LARGE SCALE GENOMIC DNA]</scope>
    <source>
        <strain evidence="6 7">SD-b</strain>
    </source>
</reference>
<name>A0ABS1BHQ8_9SPHI</name>
<dbReference type="EMBL" id="JAEHFY010000006">
    <property type="protein sequence ID" value="MBK0382311.1"/>
    <property type="molecule type" value="Genomic_DNA"/>
</dbReference>
<keyword evidence="3 5" id="KW-0378">Hydrolase</keyword>
<gene>
    <name evidence="6" type="ORF">I5M32_04995</name>
</gene>
<evidence type="ECO:0000313" key="6">
    <source>
        <dbReference type="EMBL" id="MBK0382311.1"/>
    </source>
</evidence>
<dbReference type="CDD" id="cd00540">
    <property type="entry name" value="AAG"/>
    <property type="match status" value="1"/>
</dbReference>
<protein>
    <recommendedName>
        <fullName evidence="5">Putative 3-methyladenine DNA glycosylase</fullName>
        <ecNumber evidence="5">3.2.2.-</ecNumber>
    </recommendedName>
</protein>
<evidence type="ECO:0000256" key="1">
    <source>
        <dbReference type="ARBA" id="ARBA00009232"/>
    </source>
</evidence>
<keyword evidence="2 5" id="KW-0227">DNA damage</keyword>
<dbReference type="Pfam" id="PF02245">
    <property type="entry name" value="Pur_DNA_glyco"/>
    <property type="match status" value="1"/>
</dbReference>
<organism evidence="6 7">
    <name type="scientific">Pedobacter segetis</name>
    <dbReference type="NCBI Taxonomy" id="2793069"/>
    <lineage>
        <taxon>Bacteria</taxon>
        <taxon>Pseudomonadati</taxon>
        <taxon>Bacteroidota</taxon>
        <taxon>Sphingobacteriia</taxon>
        <taxon>Sphingobacteriales</taxon>
        <taxon>Sphingobacteriaceae</taxon>
        <taxon>Pedobacter</taxon>
    </lineage>
</organism>
<sequence length="200" mass="22510">MNLDNTFYHRNDTVKMAKELIGKFLFSNVDGKLTGGMIVETEAYMGSIDSSCHTFNNRKTERNATMFNRGGVSYMYVCYGIHDMLNIVTGDEGNSQVILVRAVEPKFGLDIMQQRRGQVPLNRLAKGPGSLAKALGLNKSFDNSSLTDGLIWIENKGIEFLEKDIIESPRIGLSCPEPYFSIPWRFFLKGNKFVSAKTKY</sequence>
<dbReference type="PANTHER" id="PTHR10429">
    <property type="entry name" value="DNA-3-METHYLADENINE GLYCOSYLASE"/>
    <property type="match status" value="1"/>
</dbReference>
<keyword evidence="4 5" id="KW-0234">DNA repair</keyword>
<dbReference type="HAMAP" id="MF_00527">
    <property type="entry name" value="3MGH"/>
    <property type="match status" value="1"/>
</dbReference>
<dbReference type="Proteomes" id="UP000660024">
    <property type="component" value="Unassembled WGS sequence"/>
</dbReference>
<dbReference type="NCBIfam" id="TIGR00567">
    <property type="entry name" value="3mg"/>
    <property type="match status" value="1"/>
</dbReference>
<dbReference type="InterPro" id="IPR003180">
    <property type="entry name" value="MPG"/>
</dbReference>
<keyword evidence="7" id="KW-1185">Reference proteome</keyword>
<evidence type="ECO:0000256" key="5">
    <source>
        <dbReference type="HAMAP-Rule" id="MF_00527"/>
    </source>
</evidence>
<dbReference type="EC" id="3.2.2.-" evidence="5"/>
<comment type="similarity">
    <text evidence="1 5">Belongs to the DNA glycosylase MPG family.</text>
</comment>
<dbReference type="Gene3D" id="3.10.300.10">
    <property type="entry name" value="Methylpurine-DNA glycosylase (MPG)"/>
    <property type="match status" value="1"/>
</dbReference>
<evidence type="ECO:0000256" key="2">
    <source>
        <dbReference type="ARBA" id="ARBA00022763"/>
    </source>
</evidence>
<dbReference type="RefSeq" id="WP_200585095.1">
    <property type="nucleotide sequence ID" value="NZ_JAEHFY010000006.1"/>
</dbReference>